<dbReference type="PANTHER" id="PTHR42937:SF1">
    <property type="entry name" value="DIAMINOPROPIONATE AMMONIA-LYASE"/>
    <property type="match status" value="1"/>
</dbReference>
<dbReference type="Pfam" id="PF01546">
    <property type="entry name" value="Peptidase_M20"/>
    <property type="match status" value="1"/>
</dbReference>
<evidence type="ECO:0000313" key="6">
    <source>
        <dbReference type="Proteomes" id="UP001166286"/>
    </source>
</evidence>
<comment type="similarity">
    <text evidence="1">Belongs to the peptidase M20A family.</text>
</comment>
<dbReference type="Pfam" id="PF00291">
    <property type="entry name" value="PALP"/>
    <property type="match status" value="1"/>
</dbReference>
<dbReference type="SUPFAM" id="SSF55031">
    <property type="entry name" value="Bacterial exopeptidase dimerisation domain"/>
    <property type="match status" value="1"/>
</dbReference>
<dbReference type="Gene3D" id="3.30.70.360">
    <property type="match status" value="1"/>
</dbReference>
<gene>
    <name evidence="5" type="ORF">JMJ35_002157</name>
</gene>
<accession>A0AA39R787</accession>
<dbReference type="Proteomes" id="UP001166286">
    <property type="component" value="Unassembled WGS sequence"/>
</dbReference>
<feature type="domain" description="Tryptophan synthase beta chain-like PALP" evidence="3">
    <location>
        <begin position="39"/>
        <end position="357"/>
    </location>
</feature>
<dbReference type="InterPro" id="IPR036264">
    <property type="entry name" value="Bact_exopeptidase_dim_dom"/>
</dbReference>
<organism evidence="5 6">
    <name type="scientific">Cladonia borealis</name>
    <dbReference type="NCBI Taxonomy" id="184061"/>
    <lineage>
        <taxon>Eukaryota</taxon>
        <taxon>Fungi</taxon>
        <taxon>Dikarya</taxon>
        <taxon>Ascomycota</taxon>
        <taxon>Pezizomycotina</taxon>
        <taxon>Lecanoromycetes</taxon>
        <taxon>OSLEUM clade</taxon>
        <taxon>Lecanoromycetidae</taxon>
        <taxon>Lecanorales</taxon>
        <taxon>Lecanorineae</taxon>
        <taxon>Cladoniaceae</taxon>
        <taxon>Cladonia</taxon>
    </lineage>
</organism>
<dbReference type="Gene3D" id="3.40.630.10">
    <property type="entry name" value="Zn peptidases"/>
    <property type="match status" value="1"/>
</dbReference>
<sequence>MASLRRRPIYRNPGARSWRAPPTTTSPELVSAFHRKLPDYSPTRLISLPKVAKEIGVKAVYLKYEGWRLGLSSFKILGASWGTFRALASKFNLPLDSDLTTLKKALVGAPTTLFTATDGNHGLAVARMGSILETQVHIFVPSSMNPTTIQTIKDEGALVTQINGSYDLAVQVAFETAKDKGILIQDTAFPGYEEIPSWITDGYRTMLREIDEELDKQTPDWIIAPVGVGSFAQAVVAHYKELDANSSKVLTVEPDTAACLYKSLMKGKPVVVETTPTIMAGLDCGTVSSIAWPLHKAGVDASLTVSDYEVHVANEYLKSEQISTGPCGASPLAALRRCKGSAEALELDESSIIVLLCTEGNRPYEVPKDVSFDDAQSLAQTLVQIDSSIPAGGGTEAHRGGPGVVEIARYVTAWLEHRDIETQWLETLPGRPSVVGIVRGTGNGKSLMLNGHLDTATLASDGGDPSRGQIKNGRLYGRGAADAKGGVAASLVALARAKQDRLDGDIIFTGVAGLGIGTEHLLQAGWRADGAIVSSPTQASLGIAHKGFAWFEVTIHGRASPGFQFDTGIDAISRAGYFLVVLDKYSKRLIEEGLKYSLLGLGSVHASIVKGGEDLSSYPATCSIQLERRTVLDEPPDRLKADVDELLKTSTQDSPALSYESKTTLSRPTFEIAPDHPFVSLVADQIKQTTGKEAKMSAEAFWTDASLLAEKDIAVVMYGPIGETPSPQAPKEGWVDLQSLTMVAETLIGISQAFCGEQCRMRQ</sequence>
<keyword evidence="6" id="KW-1185">Reference proteome</keyword>
<dbReference type="InterPro" id="IPR002933">
    <property type="entry name" value="Peptidase_M20"/>
</dbReference>
<dbReference type="InterPro" id="IPR011650">
    <property type="entry name" value="Peptidase_M20_dimer"/>
</dbReference>
<dbReference type="PROSITE" id="PS00758">
    <property type="entry name" value="ARGE_DAPE_CPG2_1"/>
    <property type="match status" value="1"/>
</dbReference>
<evidence type="ECO:0008006" key="7">
    <source>
        <dbReference type="Google" id="ProtNLM"/>
    </source>
</evidence>
<dbReference type="Pfam" id="PF07687">
    <property type="entry name" value="M20_dimer"/>
    <property type="match status" value="1"/>
</dbReference>
<dbReference type="EMBL" id="JAFEKC020000003">
    <property type="protein sequence ID" value="KAK0516123.1"/>
    <property type="molecule type" value="Genomic_DNA"/>
</dbReference>
<feature type="domain" description="Peptidase M20 dimerisation" evidence="4">
    <location>
        <begin position="543"/>
        <end position="649"/>
    </location>
</feature>
<evidence type="ECO:0000256" key="2">
    <source>
        <dbReference type="ARBA" id="ARBA00022801"/>
    </source>
</evidence>
<reference evidence="5" key="1">
    <citation type="submission" date="2023-03" db="EMBL/GenBank/DDBJ databases">
        <title>Complete genome of Cladonia borealis.</title>
        <authorList>
            <person name="Park H."/>
        </authorList>
    </citation>
    <scope>NUCLEOTIDE SEQUENCE</scope>
    <source>
        <strain evidence="5">ANT050790</strain>
    </source>
</reference>
<dbReference type="GO" id="GO:0016787">
    <property type="term" value="F:hydrolase activity"/>
    <property type="evidence" value="ECO:0007669"/>
    <property type="project" value="UniProtKB-KW"/>
</dbReference>
<dbReference type="SUPFAM" id="SSF53686">
    <property type="entry name" value="Tryptophan synthase beta subunit-like PLP-dependent enzymes"/>
    <property type="match status" value="1"/>
</dbReference>
<evidence type="ECO:0000259" key="4">
    <source>
        <dbReference type="Pfam" id="PF07687"/>
    </source>
</evidence>
<keyword evidence="2" id="KW-0378">Hydrolase</keyword>
<dbReference type="PANTHER" id="PTHR42937">
    <property type="match status" value="1"/>
</dbReference>
<name>A0AA39R787_9LECA</name>
<comment type="caution">
    <text evidence="5">The sequence shown here is derived from an EMBL/GenBank/DDBJ whole genome shotgun (WGS) entry which is preliminary data.</text>
</comment>
<dbReference type="InterPro" id="IPR036052">
    <property type="entry name" value="TrpB-like_PALP_sf"/>
</dbReference>
<evidence type="ECO:0000259" key="3">
    <source>
        <dbReference type="Pfam" id="PF00291"/>
    </source>
</evidence>
<evidence type="ECO:0000256" key="1">
    <source>
        <dbReference type="ARBA" id="ARBA00006247"/>
    </source>
</evidence>
<dbReference type="AlphaFoldDB" id="A0AA39R787"/>
<evidence type="ECO:0000313" key="5">
    <source>
        <dbReference type="EMBL" id="KAK0516123.1"/>
    </source>
</evidence>
<proteinExistence type="inferred from homology"/>
<dbReference type="InterPro" id="IPR001926">
    <property type="entry name" value="TrpB-like_PALP"/>
</dbReference>
<dbReference type="Gene3D" id="3.40.50.1100">
    <property type="match status" value="2"/>
</dbReference>
<dbReference type="InterPro" id="IPR001261">
    <property type="entry name" value="ArgE/DapE_CS"/>
</dbReference>
<protein>
    <recommendedName>
        <fullName evidence="7">Diaminopropionate ammonia-lyase</fullName>
    </recommendedName>
</protein>
<dbReference type="SUPFAM" id="SSF53187">
    <property type="entry name" value="Zn-dependent exopeptidases"/>
    <property type="match status" value="1"/>
</dbReference>
<dbReference type="NCBIfam" id="NF006058">
    <property type="entry name" value="PRK08206.1"/>
    <property type="match status" value="1"/>
</dbReference>